<dbReference type="EMBL" id="CAVNYO010000455">
    <property type="protein sequence ID" value="CAK5282515.1"/>
    <property type="molecule type" value="Genomic_DNA"/>
</dbReference>
<keyword evidence="2" id="KW-1185">Reference proteome</keyword>
<evidence type="ECO:0000313" key="1">
    <source>
        <dbReference type="EMBL" id="CAK5282515.1"/>
    </source>
</evidence>
<dbReference type="Proteomes" id="UP001295794">
    <property type="component" value="Unassembled WGS sequence"/>
</dbReference>
<reference evidence="1" key="1">
    <citation type="submission" date="2023-11" db="EMBL/GenBank/DDBJ databases">
        <authorList>
            <person name="De Vega J J."/>
            <person name="De Vega J J."/>
        </authorList>
    </citation>
    <scope>NUCLEOTIDE SEQUENCE</scope>
</reference>
<proteinExistence type="predicted"/>
<gene>
    <name evidence="1" type="ORF">MYCIT1_LOCUS34317</name>
</gene>
<evidence type="ECO:0000313" key="2">
    <source>
        <dbReference type="Proteomes" id="UP001295794"/>
    </source>
</evidence>
<organism evidence="1 2">
    <name type="scientific">Mycena citricolor</name>
    <dbReference type="NCBI Taxonomy" id="2018698"/>
    <lineage>
        <taxon>Eukaryota</taxon>
        <taxon>Fungi</taxon>
        <taxon>Dikarya</taxon>
        <taxon>Basidiomycota</taxon>
        <taxon>Agaricomycotina</taxon>
        <taxon>Agaricomycetes</taxon>
        <taxon>Agaricomycetidae</taxon>
        <taxon>Agaricales</taxon>
        <taxon>Marasmiineae</taxon>
        <taxon>Mycenaceae</taxon>
        <taxon>Mycena</taxon>
    </lineage>
</organism>
<name>A0AAD2HWM8_9AGAR</name>
<dbReference type="AlphaFoldDB" id="A0AAD2HWM8"/>
<comment type="caution">
    <text evidence="1">The sequence shown here is derived from an EMBL/GenBank/DDBJ whole genome shotgun (WGS) entry which is preliminary data.</text>
</comment>
<protein>
    <submittedName>
        <fullName evidence="1">Uncharacterized protein</fullName>
    </submittedName>
</protein>
<sequence length="56" mass="6830">MCNYTKPLFRFCFWPTARQEKIVWIWERSMMVRTWLNFSGTHCSHCDFSGYRSAES</sequence>
<accession>A0AAD2HWM8</accession>